<feature type="compositionally biased region" description="Basic and acidic residues" evidence="1">
    <location>
        <begin position="1"/>
        <end position="11"/>
    </location>
</feature>
<evidence type="ECO:0000313" key="2">
    <source>
        <dbReference type="EMBL" id="KAG7445522.1"/>
    </source>
</evidence>
<reference evidence="2" key="1">
    <citation type="submission" date="2020-11" db="EMBL/GenBank/DDBJ databases">
        <title>Adaptations for nitrogen fixation in a non-lichenized fungal sporocarp promotes dispersal by wood-feeding termites.</title>
        <authorList>
            <consortium name="DOE Joint Genome Institute"/>
            <person name="Koch R.A."/>
            <person name="Yoon G."/>
            <person name="Arayal U."/>
            <person name="Lail K."/>
            <person name="Amirebrahimi M."/>
            <person name="Labutti K."/>
            <person name="Lipzen A."/>
            <person name="Riley R."/>
            <person name="Barry K."/>
            <person name="Henrissat B."/>
            <person name="Grigoriev I.V."/>
            <person name="Herr J.R."/>
            <person name="Aime M.C."/>
        </authorList>
    </citation>
    <scope>NUCLEOTIDE SEQUENCE</scope>
    <source>
        <strain evidence="2">MCA 3950</strain>
    </source>
</reference>
<evidence type="ECO:0000313" key="3">
    <source>
        <dbReference type="Proteomes" id="UP000812287"/>
    </source>
</evidence>
<evidence type="ECO:0000256" key="1">
    <source>
        <dbReference type="SAM" id="MobiDB-lite"/>
    </source>
</evidence>
<comment type="caution">
    <text evidence="2">The sequence shown here is derived from an EMBL/GenBank/DDBJ whole genome shotgun (WGS) entry which is preliminary data.</text>
</comment>
<protein>
    <submittedName>
        <fullName evidence="2">Uncharacterized protein</fullName>
    </submittedName>
</protein>
<dbReference type="RefSeq" id="XP_043039022.1">
    <property type="nucleotide sequence ID" value="XM_043186387.1"/>
</dbReference>
<dbReference type="AlphaFoldDB" id="A0A9P8AT49"/>
<sequence length="56" mass="6357">MRKSNPKGEHRSPKRFGQKALNKDLVLRTWSGAILDEKKLPKDWTEVNGVLVGITL</sequence>
<keyword evidence="3" id="KW-1185">Reference proteome</keyword>
<dbReference type="OrthoDB" id="3262992at2759"/>
<organism evidence="2 3">
    <name type="scientific">Guyanagaster necrorhizus</name>
    <dbReference type="NCBI Taxonomy" id="856835"/>
    <lineage>
        <taxon>Eukaryota</taxon>
        <taxon>Fungi</taxon>
        <taxon>Dikarya</taxon>
        <taxon>Basidiomycota</taxon>
        <taxon>Agaricomycotina</taxon>
        <taxon>Agaricomycetes</taxon>
        <taxon>Agaricomycetidae</taxon>
        <taxon>Agaricales</taxon>
        <taxon>Marasmiineae</taxon>
        <taxon>Physalacriaceae</taxon>
        <taxon>Guyanagaster</taxon>
    </lineage>
</organism>
<dbReference type="Proteomes" id="UP000812287">
    <property type="component" value="Unassembled WGS sequence"/>
</dbReference>
<gene>
    <name evidence="2" type="ORF">BT62DRAFT_932616</name>
</gene>
<dbReference type="GeneID" id="66108684"/>
<accession>A0A9P8AT49</accession>
<proteinExistence type="predicted"/>
<dbReference type="EMBL" id="MU250536">
    <property type="protein sequence ID" value="KAG7445522.1"/>
    <property type="molecule type" value="Genomic_DNA"/>
</dbReference>
<feature type="region of interest" description="Disordered" evidence="1">
    <location>
        <begin position="1"/>
        <end position="20"/>
    </location>
</feature>
<name>A0A9P8AT49_9AGAR</name>